<dbReference type="PANTHER" id="PTHR33209">
    <property type="entry name" value="PROTEASE 4"/>
    <property type="match status" value="1"/>
</dbReference>
<comment type="subcellular location">
    <subcellularLocation>
        <location evidence="1">Membrane</location>
    </subcellularLocation>
</comment>
<keyword evidence="5" id="KW-0720">Serine protease</keyword>
<dbReference type="KEGG" id="mnm:MNVM_27690"/>
<evidence type="ECO:0000256" key="4">
    <source>
        <dbReference type="ARBA" id="ARBA00022801"/>
    </source>
</evidence>
<organism evidence="9 10">
    <name type="scientific">Mycobacterium novum</name>
    <dbReference type="NCBI Taxonomy" id="2492438"/>
    <lineage>
        <taxon>Bacteria</taxon>
        <taxon>Bacillati</taxon>
        <taxon>Actinomycetota</taxon>
        <taxon>Actinomycetes</taxon>
        <taxon>Mycobacteriales</taxon>
        <taxon>Mycobacteriaceae</taxon>
        <taxon>Mycobacterium</taxon>
    </lineage>
</organism>
<dbReference type="GO" id="GO:0008236">
    <property type="term" value="F:serine-type peptidase activity"/>
    <property type="evidence" value="ECO:0007669"/>
    <property type="project" value="UniProtKB-KW"/>
</dbReference>
<sequence>MFSLLPGVPGLDDLRGVARRIDTARHRGVPNGVVLELDLQTMPHETGGFDPLALIRFGAQPPVLRDLVDAIHRAADDPRVAGLIARVQLSAAAAGPVQELRAAIAEFTAVKPSLAWAETYPGTLSYYLASAFGEVWLQPSGMVGLIGFATNATFLRTALGKAGIEAQFVARGEYKSAANLFTQDSYTDAHREADTALVESLHTQVRAAVAESRNLDAGAVDALADRAPLLRDDAVGGGLIDRIGFRDEAYDRIAELVAGGGSPVDADDREAPPRLYLTRYVNATAGNPLVPAPSLPALPGRKNKPAIAVVTVAGAIVSGAGGPQLPPFGNRSVGGDTISAALREAAADDDVAAIVLRVDSSGGSVTGSETIWRAVQQAREAGKPVVASMGAVAASGGYYIATGADTIVANPGTITGSIGVVTGKLVARELKDRLGVGTDTVRTGANADAWSINAPFTAEQQGQVENVADLFYNDFVRRVAQGRNLSTEAVDAVARGRVWTGADAAERGLVDELGGLRAAVRRAKVLAGLDEDAQVRTVSYPGSSLWDFVRPRQSSQPAASLPDAVGGLLMRSLAGILDQAERSVNGAHVLWLGESRW</sequence>
<keyword evidence="10" id="KW-1185">Reference proteome</keyword>
<dbReference type="AlphaFoldDB" id="A0A7I7JQI5"/>
<dbReference type="RefSeq" id="WP_193465126.1">
    <property type="nucleotide sequence ID" value="NZ_AP022562.1"/>
</dbReference>
<dbReference type="Gene3D" id="3.90.226.10">
    <property type="entry name" value="2-enoyl-CoA Hydratase, Chain A, domain 1"/>
    <property type="match status" value="3"/>
</dbReference>
<keyword evidence="4" id="KW-0378">Hydrolase</keyword>
<dbReference type="NCBIfam" id="TIGR00706">
    <property type="entry name" value="SppA_dom"/>
    <property type="match status" value="1"/>
</dbReference>
<protein>
    <submittedName>
        <fullName evidence="9">Signal peptide peptidase SppA</fullName>
    </submittedName>
</protein>
<evidence type="ECO:0000313" key="9">
    <source>
        <dbReference type="EMBL" id="BBX13688.1"/>
    </source>
</evidence>
<dbReference type="PANTHER" id="PTHR33209:SF1">
    <property type="entry name" value="PEPTIDASE S49 DOMAIN-CONTAINING PROTEIN"/>
    <property type="match status" value="1"/>
</dbReference>
<dbReference type="Proteomes" id="UP000466997">
    <property type="component" value="Chromosome"/>
</dbReference>
<feature type="active site" description="Proton donor/acceptor" evidence="7">
    <location>
        <position position="175"/>
    </location>
</feature>
<proteinExistence type="inferred from homology"/>
<evidence type="ECO:0000256" key="2">
    <source>
        <dbReference type="ARBA" id="ARBA00008683"/>
    </source>
</evidence>
<dbReference type="EMBL" id="AP022562">
    <property type="protein sequence ID" value="BBX13688.1"/>
    <property type="molecule type" value="Genomic_DNA"/>
</dbReference>
<dbReference type="Pfam" id="PF01343">
    <property type="entry name" value="Peptidase_S49"/>
    <property type="match status" value="2"/>
</dbReference>
<evidence type="ECO:0000313" key="10">
    <source>
        <dbReference type="Proteomes" id="UP000466997"/>
    </source>
</evidence>
<reference evidence="9 10" key="1">
    <citation type="journal article" date="2019" name="Emerg. Microbes Infect.">
        <title>Comprehensive subspecies identification of 175 nontuberculous mycobacteria species based on 7547 genomic profiles.</title>
        <authorList>
            <person name="Matsumoto Y."/>
            <person name="Kinjo T."/>
            <person name="Motooka D."/>
            <person name="Nabeya D."/>
            <person name="Jung N."/>
            <person name="Uechi K."/>
            <person name="Horii T."/>
            <person name="Iida T."/>
            <person name="Fujita J."/>
            <person name="Nakamura S."/>
        </authorList>
    </citation>
    <scope>NUCLEOTIDE SEQUENCE [LARGE SCALE GENOMIC DNA]</scope>
    <source>
        <strain evidence="9 10">JCM 6391</strain>
    </source>
</reference>
<name>A0A7I7JQI5_9MYCO</name>
<feature type="domain" description="Peptidase S49" evidence="8">
    <location>
        <begin position="107"/>
        <end position="257"/>
    </location>
</feature>
<evidence type="ECO:0000256" key="1">
    <source>
        <dbReference type="ARBA" id="ARBA00004370"/>
    </source>
</evidence>
<feature type="domain" description="Peptidase S49" evidence="8">
    <location>
        <begin position="378"/>
        <end position="529"/>
    </location>
</feature>
<evidence type="ECO:0000256" key="5">
    <source>
        <dbReference type="ARBA" id="ARBA00022825"/>
    </source>
</evidence>
<dbReference type="CDD" id="cd07018">
    <property type="entry name" value="S49_SppA_67K_type"/>
    <property type="match status" value="1"/>
</dbReference>
<evidence type="ECO:0000259" key="8">
    <source>
        <dbReference type="Pfam" id="PF01343"/>
    </source>
</evidence>
<dbReference type="GO" id="GO:0006465">
    <property type="term" value="P:signal peptide processing"/>
    <property type="evidence" value="ECO:0007669"/>
    <property type="project" value="InterPro"/>
</dbReference>
<dbReference type="InterPro" id="IPR002142">
    <property type="entry name" value="Peptidase_S49"/>
</dbReference>
<evidence type="ECO:0000256" key="6">
    <source>
        <dbReference type="ARBA" id="ARBA00023136"/>
    </source>
</evidence>
<evidence type="ECO:0000256" key="7">
    <source>
        <dbReference type="PIRSR" id="PIRSR001217-1"/>
    </source>
</evidence>
<keyword evidence="6" id="KW-0472">Membrane</keyword>
<dbReference type="InterPro" id="IPR047217">
    <property type="entry name" value="S49_SppA_67K_type_N"/>
</dbReference>
<accession>A0A7I7JQI5</accession>
<feature type="active site" description="Nucleophile" evidence="7">
    <location>
        <position position="395"/>
    </location>
</feature>
<dbReference type="InterPro" id="IPR047272">
    <property type="entry name" value="S49_SppA_C"/>
</dbReference>
<dbReference type="GO" id="GO:0016020">
    <property type="term" value="C:membrane"/>
    <property type="evidence" value="ECO:0007669"/>
    <property type="project" value="UniProtKB-SubCell"/>
</dbReference>
<dbReference type="InterPro" id="IPR004634">
    <property type="entry name" value="Pept_S49_pIV"/>
</dbReference>
<comment type="similarity">
    <text evidence="2">Belongs to the peptidase S49 family.</text>
</comment>
<dbReference type="InterPro" id="IPR029045">
    <property type="entry name" value="ClpP/crotonase-like_dom_sf"/>
</dbReference>
<gene>
    <name evidence="9" type="primary">sppA</name>
    <name evidence="9" type="ORF">MNVM_27690</name>
</gene>
<dbReference type="SUPFAM" id="SSF52096">
    <property type="entry name" value="ClpP/crotonase"/>
    <property type="match status" value="2"/>
</dbReference>
<dbReference type="InterPro" id="IPR004635">
    <property type="entry name" value="Pept_S49_SppA"/>
</dbReference>
<dbReference type="PIRSF" id="PIRSF001217">
    <property type="entry name" value="Protease_4_SppA"/>
    <property type="match status" value="1"/>
</dbReference>
<evidence type="ECO:0000256" key="3">
    <source>
        <dbReference type="ARBA" id="ARBA00022670"/>
    </source>
</evidence>
<keyword evidence="3" id="KW-0645">Protease</keyword>
<dbReference type="CDD" id="cd07023">
    <property type="entry name" value="S49_Sppa_N_C"/>
    <property type="match status" value="1"/>
</dbReference>